<keyword evidence="2" id="KW-1185">Reference proteome</keyword>
<evidence type="ECO:0000313" key="1">
    <source>
        <dbReference type="EMBL" id="PCH42597.1"/>
    </source>
</evidence>
<reference evidence="1 2" key="1">
    <citation type="journal article" date="2012" name="Science">
        <title>The Paleozoic origin of enzymatic lignin decomposition reconstructed from 31 fungal genomes.</title>
        <authorList>
            <person name="Floudas D."/>
            <person name="Binder M."/>
            <person name="Riley R."/>
            <person name="Barry K."/>
            <person name="Blanchette R.A."/>
            <person name="Henrissat B."/>
            <person name="Martinez A.T."/>
            <person name="Otillar R."/>
            <person name="Spatafora J.W."/>
            <person name="Yadav J.S."/>
            <person name="Aerts A."/>
            <person name="Benoit I."/>
            <person name="Boyd A."/>
            <person name="Carlson A."/>
            <person name="Copeland A."/>
            <person name="Coutinho P.M."/>
            <person name="de Vries R.P."/>
            <person name="Ferreira P."/>
            <person name="Findley K."/>
            <person name="Foster B."/>
            <person name="Gaskell J."/>
            <person name="Glotzer D."/>
            <person name="Gorecki P."/>
            <person name="Heitman J."/>
            <person name="Hesse C."/>
            <person name="Hori C."/>
            <person name="Igarashi K."/>
            <person name="Jurgens J.A."/>
            <person name="Kallen N."/>
            <person name="Kersten P."/>
            <person name="Kohler A."/>
            <person name="Kuees U."/>
            <person name="Kumar T.K.A."/>
            <person name="Kuo A."/>
            <person name="LaButti K."/>
            <person name="Larrondo L.F."/>
            <person name="Lindquist E."/>
            <person name="Ling A."/>
            <person name="Lombard V."/>
            <person name="Lucas S."/>
            <person name="Lundell T."/>
            <person name="Martin R."/>
            <person name="McLaughlin D.J."/>
            <person name="Morgenstern I."/>
            <person name="Morin E."/>
            <person name="Murat C."/>
            <person name="Nagy L.G."/>
            <person name="Nolan M."/>
            <person name="Ohm R.A."/>
            <person name="Patyshakuliyeva A."/>
            <person name="Rokas A."/>
            <person name="Ruiz-Duenas F.J."/>
            <person name="Sabat G."/>
            <person name="Salamov A."/>
            <person name="Samejima M."/>
            <person name="Schmutz J."/>
            <person name="Slot J.C."/>
            <person name="St John F."/>
            <person name="Stenlid J."/>
            <person name="Sun H."/>
            <person name="Sun S."/>
            <person name="Syed K."/>
            <person name="Tsang A."/>
            <person name="Wiebenga A."/>
            <person name="Young D."/>
            <person name="Pisabarro A."/>
            <person name="Eastwood D.C."/>
            <person name="Martin F."/>
            <person name="Cullen D."/>
            <person name="Grigoriev I.V."/>
            <person name="Hibbett D.S."/>
        </authorList>
    </citation>
    <scope>NUCLEOTIDE SEQUENCE [LARGE SCALE GENOMIC DNA]</scope>
    <source>
        <strain evidence="1 2">MD-104</strain>
    </source>
</reference>
<sequence length="121" mass="13390">MPEPNRVLTTWQAEQVAIFIATSHDAGTKSRSQYLRFLCNRIDNHHPGSRNARLPEHYQAMTAHTLIPMTQPTAGLWAPIGEIGLRHIAPYAVGCSPRAPVGPAQAQISFRWPPVSRTNAD</sequence>
<organism evidence="1 2">
    <name type="scientific">Wolfiporia cocos (strain MD-104)</name>
    <name type="common">Brown rot fungus</name>
    <dbReference type="NCBI Taxonomy" id="742152"/>
    <lineage>
        <taxon>Eukaryota</taxon>
        <taxon>Fungi</taxon>
        <taxon>Dikarya</taxon>
        <taxon>Basidiomycota</taxon>
        <taxon>Agaricomycotina</taxon>
        <taxon>Agaricomycetes</taxon>
        <taxon>Polyporales</taxon>
        <taxon>Phaeolaceae</taxon>
        <taxon>Wolfiporia</taxon>
    </lineage>
</organism>
<proteinExistence type="predicted"/>
<dbReference type="EMBL" id="KB468124">
    <property type="protein sequence ID" value="PCH42597.1"/>
    <property type="molecule type" value="Genomic_DNA"/>
</dbReference>
<name>A0A2H3K2H8_WOLCO</name>
<evidence type="ECO:0000313" key="2">
    <source>
        <dbReference type="Proteomes" id="UP000218811"/>
    </source>
</evidence>
<protein>
    <submittedName>
        <fullName evidence="1">Uncharacterized protein</fullName>
    </submittedName>
</protein>
<dbReference type="Proteomes" id="UP000218811">
    <property type="component" value="Unassembled WGS sequence"/>
</dbReference>
<accession>A0A2H3K2H8</accession>
<gene>
    <name evidence="1" type="ORF">WOLCODRAFT_25452</name>
</gene>
<dbReference type="AlphaFoldDB" id="A0A2H3K2H8"/>